<dbReference type="EMBL" id="MK552141">
    <property type="protein sequence ID" value="QBQ74770.1"/>
    <property type="molecule type" value="Genomic_DNA"/>
</dbReference>
<gene>
    <name evidence="1" type="ORF">BcepSauron_390</name>
</gene>
<evidence type="ECO:0000313" key="2">
    <source>
        <dbReference type="Proteomes" id="UP000301424"/>
    </source>
</evidence>
<proteinExistence type="predicted"/>
<accession>A0A482MNR9</accession>
<keyword evidence="2" id="KW-1185">Reference proteome</keyword>
<protein>
    <submittedName>
        <fullName evidence="1">Uncharacterized protein</fullName>
    </submittedName>
</protein>
<sequence>MRGEQQKIEFAEKLGITDLQRRILCRAYMWLEDRQADRVCSAIYRASGGLRQEFTDREINNAVDNLIVRVARLLDRCSGLDEWLWWQHRIRTTDADPLLRKTRMAWVYWMIENW</sequence>
<reference evidence="1 2" key="1">
    <citation type="submission" date="2019-02" db="EMBL/GenBank/DDBJ databases">
        <title>Complete genome sequence of Burkholderia cenocepacia phage BcepSauron.</title>
        <authorList>
            <person name="Park K."/>
            <person name="Gonzalez C."/>
            <person name="Liu M."/>
            <person name="Gill J."/>
        </authorList>
    </citation>
    <scope>NUCLEOTIDE SEQUENCE [LARGE SCALE GENOMIC DNA]</scope>
</reference>
<evidence type="ECO:0000313" key="1">
    <source>
        <dbReference type="EMBL" id="QBQ74770.1"/>
    </source>
</evidence>
<name>A0A482MNR9_9CAUD</name>
<dbReference type="Proteomes" id="UP000301424">
    <property type="component" value="Segment"/>
</dbReference>
<organism evidence="1 2">
    <name type="scientific">Burkholderia phage BcepSauron</name>
    <dbReference type="NCBI Taxonomy" id="2530033"/>
    <lineage>
        <taxon>Viruses</taxon>
        <taxon>Duplodnaviria</taxon>
        <taxon>Heunggongvirae</taxon>
        <taxon>Uroviricota</taxon>
        <taxon>Caudoviricetes</taxon>
        <taxon>Sarumanvirus</taxon>
        <taxon>Sarumanvirus bcepsauron</taxon>
    </lineage>
</organism>